<evidence type="ECO:0000256" key="1">
    <source>
        <dbReference type="SAM" id="MobiDB-lite"/>
    </source>
</evidence>
<evidence type="ECO:0000313" key="2">
    <source>
        <dbReference type="EMBL" id="KAF5694863.1"/>
    </source>
</evidence>
<protein>
    <submittedName>
        <fullName evidence="2">Uncharacterized protein</fullName>
    </submittedName>
</protein>
<dbReference type="Proteomes" id="UP000562682">
    <property type="component" value="Unassembled WGS sequence"/>
</dbReference>
<dbReference type="AlphaFoldDB" id="A0A8H5XJL8"/>
<name>A0A8H5XJL8_9HYPO</name>
<accession>A0A8H5XJL8</accession>
<evidence type="ECO:0000313" key="3">
    <source>
        <dbReference type="Proteomes" id="UP000562682"/>
    </source>
</evidence>
<feature type="region of interest" description="Disordered" evidence="1">
    <location>
        <begin position="194"/>
        <end position="218"/>
    </location>
</feature>
<comment type="caution">
    <text evidence="2">The sequence shown here is derived from an EMBL/GenBank/DDBJ whole genome shotgun (WGS) entry which is preliminary data.</text>
</comment>
<keyword evidence="3" id="KW-1185">Reference proteome</keyword>
<sequence length="239" mass="27620">MPMYPLGVVPFRRETPFFYNKLELHIPECEIYRTDSIHEFEQRPIIGYFQCEKLIKRRERALVPRSHPVPGASNLPVERLSQRRLHDLTPALWFEDPYLVYVLLSLAQLQWQKRKSMTEAFFVRLFVTKASDTTHAHVFQADIPSKLLQALDDPTENMGNLVWPAIQHIEVPFEPHASFSERVAGQLLAGLKTRAPEETPRGEKCKRDEMEAEEETKSVKAWDDGICRWMMADGAADSA</sequence>
<dbReference type="EMBL" id="JAAOAK010000018">
    <property type="protein sequence ID" value="KAF5694863.1"/>
    <property type="molecule type" value="Genomic_DNA"/>
</dbReference>
<organism evidence="2 3">
    <name type="scientific">Fusarium denticulatum</name>
    <dbReference type="NCBI Taxonomy" id="48507"/>
    <lineage>
        <taxon>Eukaryota</taxon>
        <taxon>Fungi</taxon>
        <taxon>Dikarya</taxon>
        <taxon>Ascomycota</taxon>
        <taxon>Pezizomycotina</taxon>
        <taxon>Sordariomycetes</taxon>
        <taxon>Hypocreomycetidae</taxon>
        <taxon>Hypocreales</taxon>
        <taxon>Nectriaceae</taxon>
        <taxon>Fusarium</taxon>
        <taxon>Fusarium fujikuroi species complex</taxon>
    </lineage>
</organism>
<gene>
    <name evidence="2" type="ORF">FDENT_992</name>
</gene>
<proteinExistence type="predicted"/>
<reference evidence="2 3" key="1">
    <citation type="submission" date="2020-05" db="EMBL/GenBank/DDBJ databases">
        <title>Identification and distribution of gene clusters putatively required for synthesis of sphingolipid metabolism inhibitors in phylogenetically diverse species of the filamentous fungus Fusarium.</title>
        <authorList>
            <person name="Kim H.-S."/>
            <person name="Busman M."/>
            <person name="Brown D.W."/>
            <person name="Divon H."/>
            <person name="Uhlig S."/>
            <person name="Proctor R.H."/>
        </authorList>
    </citation>
    <scope>NUCLEOTIDE SEQUENCE [LARGE SCALE GENOMIC DNA]</scope>
    <source>
        <strain evidence="2 3">NRRL 25311</strain>
    </source>
</reference>